<feature type="region of interest" description="Disordered" evidence="1">
    <location>
        <begin position="1"/>
        <end position="27"/>
    </location>
</feature>
<evidence type="ECO:0008006" key="5">
    <source>
        <dbReference type="Google" id="ProtNLM"/>
    </source>
</evidence>
<feature type="transmembrane region" description="Helical" evidence="2">
    <location>
        <begin position="371"/>
        <end position="389"/>
    </location>
</feature>
<feature type="transmembrane region" description="Helical" evidence="2">
    <location>
        <begin position="126"/>
        <end position="145"/>
    </location>
</feature>
<feature type="transmembrane region" description="Helical" evidence="2">
    <location>
        <begin position="157"/>
        <end position="177"/>
    </location>
</feature>
<evidence type="ECO:0000313" key="3">
    <source>
        <dbReference type="EMBL" id="KDR70720.1"/>
    </source>
</evidence>
<proteinExistence type="predicted"/>
<keyword evidence="2" id="KW-1133">Transmembrane helix</keyword>
<evidence type="ECO:0000256" key="1">
    <source>
        <dbReference type="SAM" id="MobiDB-lite"/>
    </source>
</evidence>
<evidence type="ECO:0000256" key="2">
    <source>
        <dbReference type="SAM" id="Phobius"/>
    </source>
</evidence>
<dbReference type="EMBL" id="KL142396">
    <property type="protein sequence ID" value="KDR70720.1"/>
    <property type="molecule type" value="Genomic_DNA"/>
</dbReference>
<dbReference type="OrthoDB" id="4141464at2759"/>
<dbReference type="Proteomes" id="UP000027222">
    <property type="component" value="Unassembled WGS sequence"/>
</dbReference>
<keyword evidence="2" id="KW-0472">Membrane</keyword>
<sequence length="441" mass="50639">MSDELPNETTPLLGPTQVPESSSLPVPATAVPTPHRVHFLDNLRATLTILLILHHSALETVYKRNYSDQYTKSQLLPFSLFTAINKSYLWSLFFFTSGYSTSLSLLSKSSDRHFLKSRTLKIGLPALVYAYGGHLILFLYLAFGWEDIFGSYKAGWAFIRLSGPIDYVAILLVLDYIHLCVRWTRRRWPERFAIISNSRIFNLLRPTSRLRFYTLVTSFMTILVVFTFLSCIGIHLPPNVIFFAFPYDHPGVDVPLSGVIAYLTGVHFSSIRRYLTIKPSLAYATLFLSTFVAYLSMAVVQSISPPLWRFIELPTLFSSIYFFIDGGFNPHTIFFTFWNALVFLTIPISLISIFAQAPWATRDWGFWTRHTYTQTYINMIFILIAIHRFQSIHNLFIRTVLVGIFGVIGSWLMVYTPILTLRAVEYLVRRYHRVLGVSDSP</sequence>
<accession>A0A067SID9</accession>
<feature type="transmembrane region" description="Helical" evidence="2">
    <location>
        <begin position="336"/>
        <end position="359"/>
    </location>
</feature>
<reference evidence="4" key="1">
    <citation type="journal article" date="2014" name="Proc. Natl. Acad. Sci. U.S.A.">
        <title>Extensive sampling of basidiomycete genomes demonstrates inadequacy of the white-rot/brown-rot paradigm for wood decay fungi.</title>
        <authorList>
            <person name="Riley R."/>
            <person name="Salamov A.A."/>
            <person name="Brown D.W."/>
            <person name="Nagy L.G."/>
            <person name="Floudas D."/>
            <person name="Held B.W."/>
            <person name="Levasseur A."/>
            <person name="Lombard V."/>
            <person name="Morin E."/>
            <person name="Otillar R."/>
            <person name="Lindquist E.A."/>
            <person name="Sun H."/>
            <person name="LaButti K.M."/>
            <person name="Schmutz J."/>
            <person name="Jabbour D."/>
            <person name="Luo H."/>
            <person name="Baker S.E."/>
            <person name="Pisabarro A.G."/>
            <person name="Walton J.D."/>
            <person name="Blanchette R.A."/>
            <person name="Henrissat B."/>
            <person name="Martin F."/>
            <person name="Cullen D."/>
            <person name="Hibbett D.S."/>
            <person name="Grigoriev I.V."/>
        </authorList>
    </citation>
    <scope>NUCLEOTIDE SEQUENCE [LARGE SCALE GENOMIC DNA]</scope>
    <source>
        <strain evidence="4">CBS 339.88</strain>
    </source>
</reference>
<keyword evidence="4" id="KW-1185">Reference proteome</keyword>
<organism evidence="3 4">
    <name type="scientific">Galerina marginata (strain CBS 339.88)</name>
    <dbReference type="NCBI Taxonomy" id="685588"/>
    <lineage>
        <taxon>Eukaryota</taxon>
        <taxon>Fungi</taxon>
        <taxon>Dikarya</taxon>
        <taxon>Basidiomycota</taxon>
        <taxon>Agaricomycotina</taxon>
        <taxon>Agaricomycetes</taxon>
        <taxon>Agaricomycetidae</taxon>
        <taxon>Agaricales</taxon>
        <taxon>Agaricineae</taxon>
        <taxon>Strophariaceae</taxon>
        <taxon>Galerina</taxon>
    </lineage>
</organism>
<evidence type="ECO:0000313" key="4">
    <source>
        <dbReference type="Proteomes" id="UP000027222"/>
    </source>
</evidence>
<gene>
    <name evidence="3" type="ORF">GALMADRAFT_254753</name>
</gene>
<feature type="transmembrane region" description="Helical" evidence="2">
    <location>
        <begin position="212"/>
        <end position="236"/>
    </location>
</feature>
<dbReference type="AlphaFoldDB" id="A0A067SID9"/>
<protein>
    <recommendedName>
        <fullName evidence="5">Acyltransferase 3 domain-containing protein</fullName>
    </recommendedName>
</protein>
<feature type="transmembrane region" description="Helical" evidence="2">
    <location>
        <begin position="396"/>
        <end position="418"/>
    </location>
</feature>
<feature type="transmembrane region" description="Helical" evidence="2">
    <location>
        <begin position="88"/>
        <end position="106"/>
    </location>
</feature>
<keyword evidence="2" id="KW-0812">Transmembrane</keyword>
<feature type="transmembrane region" description="Helical" evidence="2">
    <location>
        <begin position="281"/>
        <end position="300"/>
    </location>
</feature>
<dbReference type="HOGENOM" id="CLU_622585_0_0_1"/>
<name>A0A067SID9_GALM3</name>
<feature type="transmembrane region" description="Helical" evidence="2">
    <location>
        <begin position="256"/>
        <end position="274"/>
    </location>
</feature>